<dbReference type="AlphaFoldDB" id="A0A0N9MLP3"/>
<dbReference type="KEGG" id="hsf:HLASA_2047"/>
<evidence type="ECO:0000313" key="2">
    <source>
        <dbReference type="Proteomes" id="UP000060390"/>
    </source>
</evidence>
<organism evidence="1 2">
    <name type="scientific">Halanaeroarchaeum sulfurireducens</name>
    <dbReference type="NCBI Taxonomy" id="1604004"/>
    <lineage>
        <taxon>Archaea</taxon>
        <taxon>Methanobacteriati</taxon>
        <taxon>Methanobacteriota</taxon>
        <taxon>Stenosarchaea group</taxon>
        <taxon>Halobacteria</taxon>
        <taxon>Halobacteriales</taxon>
        <taxon>Halobacteriaceae</taxon>
        <taxon>Halanaeroarchaeum</taxon>
    </lineage>
</organism>
<dbReference type="EMBL" id="CP011564">
    <property type="protein sequence ID" value="ALG82922.1"/>
    <property type="molecule type" value="Genomic_DNA"/>
</dbReference>
<evidence type="ECO:0000313" key="1">
    <source>
        <dbReference type="EMBL" id="ALG82922.1"/>
    </source>
</evidence>
<accession>A0A0N9MLP3</accession>
<reference evidence="1 2" key="2">
    <citation type="journal article" date="2016" name="Stand. Genomic Sci.">
        <title>Complete genome sequence of 'Halanaeroarchaeum sulfurireducens' M27-SA2, a sulfur-reducing and acetate-oxidizing haloarchaeon from the deep-sea hypersaline anoxic lake Medee.</title>
        <authorList>
            <person name="Messina E."/>
            <person name="Sorokin D.Y."/>
            <person name="Kublanov I.V."/>
            <person name="Toshchakov S."/>
            <person name="Lopatina A."/>
            <person name="Arcadi E."/>
            <person name="Smedile F."/>
            <person name="La Spada G."/>
            <person name="La Cono V."/>
            <person name="Yakimov M.M."/>
        </authorList>
    </citation>
    <scope>NUCLEOTIDE SEQUENCE [LARGE SCALE GENOMIC DNA]</scope>
    <source>
        <strain evidence="1 2">M27-SA2</strain>
    </source>
</reference>
<name>A0A0N9MLP3_9EURY</name>
<sequence>MLETFWFPYRLEVLAIEKIPSVSVREDLVDERQYPTMLDTHSPGEPLVMPEESVTLLAHAVVSSDEFLEDLPGIVRYFESSIVDATHGSVGSECVRNSHC</sequence>
<reference evidence="2" key="1">
    <citation type="submission" date="2015-05" db="EMBL/GenBank/DDBJ databases">
        <title>Complete genome sequence of Halanaeroarchaeum sulfurireducens type strain M27-SA2, a sulfate-reducer haloarchaeon from marine anoxic lake Medee.</title>
        <authorList>
            <person name="Messina E."/>
            <person name="Kublanov I.V."/>
            <person name="Toshchakov S."/>
            <person name="Arcadi E."/>
            <person name="La Spada G."/>
            <person name="La Cono V."/>
            <person name="Yakimov M.M."/>
        </authorList>
    </citation>
    <scope>NUCLEOTIDE SEQUENCE [LARGE SCALE GENOMIC DNA]</scope>
    <source>
        <strain evidence="2">M27-SA2</strain>
    </source>
</reference>
<protein>
    <submittedName>
        <fullName evidence="1">Uncharacterized protein</fullName>
    </submittedName>
</protein>
<gene>
    <name evidence="1" type="ORF">HLASA_2047</name>
</gene>
<proteinExistence type="predicted"/>
<dbReference type="Proteomes" id="UP000060390">
    <property type="component" value="Chromosome"/>
</dbReference>